<name>S7ZXK8_DACHA</name>
<gene>
    <name evidence="1" type="ORF">H072_11071</name>
</gene>
<dbReference type="EMBL" id="AQGS01001127">
    <property type="protein sequence ID" value="EPS35490.1"/>
    <property type="molecule type" value="Genomic_DNA"/>
</dbReference>
<proteinExistence type="predicted"/>
<dbReference type="STRING" id="1284197.S7ZXK8"/>
<reference evidence="1 2" key="1">
    <citation type="journal article" date="2013" name="PLoS Genet.">
        <title>Genomic mechanisms accounting for the adaptation to parasitism in nematode-trapping fungi.</title>
        <authorList>
            <person name="Meerupati T."/>
            <person name="Andersson K.M."/>
            <person name="Friman E."/>
            <person name="Kumar D."/>
            <person name="Tunlid A."/>
            <person name="Ahren D."/>
        </authorList>
    </citation>
    <scope>NUCLEOTIDE SEQUENCE [LARGE SCALE GENOMIC DNA]</scope>
    <source>
        <strain evidence="1 2">CBS 200.50</strain>
    </source>
</reference>
<dbReference type="OrthoDB" id="5126878at2759"/>
<dbReference type="HOGENOM" id="CLU_021599_5_2_1"/>
<dbReference type="eggNOG" id="ENOG502SREK">
    <property type="taxonomic scope" value="Eukaryota"/>
</dbReference>
<accession>S7ZXK8</accession>
<dbReference type="AlphaFoldDB" id="S7ZXK8"/>
<reference evidence="2" key="2">
    <citation type="submission" date="2013-04" db="EMBL/GenBank/DDBJ databases">
        <title>Genomic mechanisms accounting for the adaptation to parasitism in nematode-trapping fungi.</title>
        <authorList>
            <person name="Ahren D.G."/>
        </authorList>
    </citation>
    <scope>NUCLEOTIDE SEQUENCE [LARGE SCALE GENOMIC DNA]</scope>
    <source>
        <strain evidence="2">CBS 200.50</strain>
    </source>
</reference>
<dbReference type="Proteomes" id="UP000015100">
    <property type="component" value="Unassembled WGS sequence"/>
</dbReference>
<sequence>MKGNEFDMFICYTRKHLRRGGAIDLVLDNTQLSDVIIAGTNPTKGEMFHRTILSFGTILFGLHNRAASILDQGHAMHGVALKQLNQALSDPKCYYRDDVMLSVATLAILECVVPTGPKNYLKHMIGLERLLYLRGPGLGCSTLTFEIYKSVRHMILFASLRTGRPSILAGQEWKDLFRANCSRDEILEQDLFDILADCTILISQRDIMLARSELDPESDTRWQDEMYQTGLGLLAQLGIWRQLWERDSRNFYSETTRLAIGEVFPGISTSPFVSLFEFCNESAAIMLMFYNTTLIYVLRILASLVRKGPGTLSSAITVQGIWQDPELLDDSWPNAEDEYLSAERLAALEVCRCVPYYALQRSKSTDSHSSPIVQWAISTAWMTLSGNDSAEGKWIMSLVNATSLAIVSKGVWKG</sequence>
<comment type="caution">
    <text evidence="1">The sequence shown here is derived from an EMBL/GenBank/DDBJ whole genome shotgun (WGS) entry which is preliminary data.</text>
</comment>
<dbReference type="PANTHER" id="PTHR38111">
    <property type="entry name" value="ZN(2)-C6 FUNGAL-TYPE DOMAIN-CONTAINING PROTEIN-RELATED"/>
    <property type="match status" value="1"/>
</dbReference>
<evidence type="ECO:0000313" key="2">
    <source>
        <dbReference type="Proteomes" id="UP000015100"/>
    </source>
</evidence>
<keyword evidence="2" id="KW-1185">Reference proteome</keyword>
<dbReference type="OMA" id="EVYICHL"/>
<protein>
    <recommendedName>
        <fullName evidence="3">Transcription factor domain-containing protein</fullName>
    </recommendedName>
</protein>
<evidence type="ECO:0000313" key="1">
    <source>
        <dbReference type="EMBL" id="EPS35490.1"/>
    </source>
</evidence>
<dbReference type="PANTHER" id="PTHR38111:SF2">
    <property type="entry name" value="FINGER DOMAIN PROTEIN, PUTATIVE (AFU_ORTHOLOGUE AFUA_1G01560)-RELATED"/>
    <property type="match status" value="1"/>
</dbReference>
<dbReference type="InterPro" id="IPR053178">
    <property type="entry name" value="Osmoadaptation_assoc"/>
</dbReference>
<organism evidence="1 2">
    <name type="scientific">Dactylellina haptotyla (strain CBS 200.50)</name>
    <name type="common">Nematode-trapping fungus</name>
    <name type="synonym">Monacrosporium haptotylum</name>
    <dbReference type="NCBI Taxonomy" id="1284197"/>
    <lineage>
        <taxon>Eukaryota</taxon>
        <taxon>Fungi</taxon>
        <taxon>Dikarya</taxon>
        <taxon>Ascomycota</taxon>
        <taxon>Pezizomycotina</taxon>
        <taxon>Orbiliomycetes</taxon>
        <taxon>Orbiliales</taxon>
        <taxon>Orbiliaceae</taxon>
        <taxon>Dactylellina</taxon>
    </lineage>
</organism>
<evidence type="ECO:0008006" key="3">
    <source>
        <dbReference type="Google" id="ProtNLM"/>
    </source>
</evidence>